<protein>
    <recommendedName>
        <fullName evidence="3">Ig-like domain-containing protein</fullName>
    </recommendedName>
</protein>
<dbReference type="InterPro" id="IPR013783">
    <property type="entry name" value="Ig-like_fold"/>
</dbReference>
<feature type="transmembrane region" description="Helical" evidence="2">
    <location>
        <begin position="420"/>
        <end position="440"/>
    </location>
</feature>
<feature type="domain" description="Ig-like" evidence="3">
    <location>
        <begin position="239"/>
        <end position="326"/>
    </location>
</feature>
<evidence type="ECO:0000256" key="1">
    <source>
        <dbReference type="SAM" id="MobiDB-lite"/>
    </source>
</evidence>
<keyword evidence="2" id="KW-1133">Transmembrane helix</keyword>
<dbReference type="PROSITE" id="PS50835">
    <property type="entry name" value="IG_LIKE"/>
    <property type="match status" value="2"/>
</dbReference>
<dbReference type="InterPro" id="IPR013106">
    <property type="entry name" value="Ig_V-set"/>
</dbReference>
<dbReference type="PANTHER" id="PTHR46484">
    <property type="entry name" value="SI:CH211-171H4.5-RELATED"/>
    <property type="match status" value="1"/>
</dbReference>
<dbReference type="InterPro" id="IPR003599">
    <property type="entry name" value="Ig_sub"/>
</dbReference>
<evidence type="ECO:0000256" key="2">
    <source>
        <dbReference type="SAM" id="Phobius"/>
    </source>
</evidence>
<dbReference type="Pfam" id="PF13895">
    <property type="entry name" value="Ig_2"/>
    <property type="match status" value="1"/>
</dbReference>
<dbReference type="SMART" id="SM00409">
    <property type="entry name" value="IG"/>
    <property type="match status" value="2"/>
</dbReference>
<comment type="caution">
    <text evidence="4">The sequence shown here is derived from an EMBL/GenBank/DDBJ whole genome shotgun (WGS) entry which is preliminary data.</text>
</comment>
<dbReference type="Gene3D" id="2.60.40.10">
    <property type="entry name" value="Immunoglobulins"/>
    <property type="match status" value="4"/>
</dbReference>
<evidence type="ECO:0000313" key="5">
    <source>
        <dbReference type="Proteomes" id="UP001046870"/>
    </source>
</evidence>
<keyword evidence="5" id="KW-1185">Reference proteome</keyword>
<evidence type="ECO:0000313" key="4">
    <source>
        <dbReference type="EMBL" id="KAG7469038.1"/>
    </source>
</evidence>
<name>A0A9D3T9X5_MEGAT</name>
<dbReference type="OrthoDB" id="10039395at2759"/>
<dbReference type="EMBL" id="JAFDVH010000010">
    <property type="protein sequence ID" value="KAG7469038.1"/>
    <property type="molecule type" value="Genomic_DNA"/>
</dbReference>
<dbReference type="PANTHER" id="PTHR46484:SF1">
    <property type="entry name" value="SCHWANN CELL MYELIN PROTEIN-RELATED"/>
    <property type="match status" value="1"/>
</dbReference>
<organism evidence="4 5">
    <name type="scientific">Megalops atlanticus</name>
    <name type="common">Tarpon</name>
    <name type="synonym">Clupea gigantea</name>
    <dbReference type="NCBI Taxonomy" id="7932"/>
    <lineage>
        <taxon>Eukaryota</taxon>
        <taxon>Metazoa</taxon>
        <taxon>Chordata</taxon>
        <taxon>Craniata</taxon>
        <taxon>Vertebrata</taxon>
        <taxon>Euteleostomi</taxon>
        <taxon>Actinopterygii</taxon>
        <taxon>Neopterygii</taxon>
        <taxon>Teleostei</taxon>
        <taxon>Elopiformes</taxon>
        <taxon>Megalopidae</taxon>
        <taxon>Megalops</taxon>
    </lineage>
</organism>
<dbReference type="Pfam" id="PF07686">
    <property type="entry name" value="V-set"/>
    <property type="match status" value="1"/>
</dbReference>
<dbReference type="InterPro" id="IPR036179">
    <property type="entry name" value="Ig-like_dom_sf"/>
</dbReference>
<feature type="region of interest" description="Disordered" evidence="1">
    <location>
        <begin position="451"/>
        <end position="526"/>
    </location>
</feature>
<dbReference type="InterPro" id="IPR007110">
    <property type="entry name" value="Ig-like_dom"/>
</dbReference>
<accession>A0A9D3T9X5</accession>
<proteinExistence type="predicted"/>
<gene>
    <name evidence="4" type="ORF">MATL_G00124610</name>
</gene>
<dbReference type="SUPFAM" id="SSF48726">
    <property type="entry name" value="Immunoglobulin"/>
    <property type="match status" value="4"/>
</dbReference>
<evidence type="ECO:0000259" key="3">
    <source>
        <dbReference type="PROSITE" id="PS50835"/>
    </source>
</evidence>
<sequence length="551" mass="59807">MDPPSLNRLHYLILIGGVLSGVCWSWKVEIPQEVSAVKGSCLLVPCQTSPHDRVVWYQYHTIKWLKVYDSRDPGGVEAQFKGRTSVVGNASEGNCSLRINAVRPADDSVRLYVWIYPEQDNKRLLGQTVTIKVLGAEAVPSVETESSTIAEGSNFSVVCSVVHSCPVSPPSLLWAGLPESPASVSLTEGARVGLWVSRATVSRRVSRRYHGREITCTAQLSEYVSRPSSAIRLNVLYAPADVNVTAESRTVAEGDKVTLTCFGDSNPPPNLYRWLKAQDGKSVQLNSTWGEVSVPNIRRNTSFFCTARNTVGEGQSSWLALDVQFSPVVLSDSSCSVRDGRLRCVCRAEAHPNATLHWEVNGSDIPESLTSTVVQGEGGVSAVLTGPAKTQLSVSCTARNSLGNVTHQLPMDTAAGLQPWVQAVGVCVCALLCAGGVFICRRLCGKRLMHHSDQRAPPTPNRRPPQAEASRYVEPPRRGGRCGRGSTSSRGGAEDNGDRSPRHDSEESDYEVSLQPIQASRGNKPASWEAISALHKKQDQDTDADAIYQNY</sequence>
<dbReference type="AlphaFoldDB" id="A0A9D3T9X5"/>
<keyword evidence="2" id="KW-0812">Transmembrane</keyword>
<keyword evidence="2" id="KW-0472">Membrane</keyword>
<dbReference type="Proteomes" id="UP001046870">
    <property type="component" value="Chromosome 10"/>
</dbReference>
<feature type="compositionally biased region" description="Basic and acidic residues" evidence="1">
    <location>
        <begin position="492"/>
        <end position="505"/>
    </location>
</feature>
<reference evidence="4" key="1">
    <citation type="submission" date="2021-01" db="EMBL/GenBank/DDBJ databases">
        <authorList>
            <person name="Zahm M."/>
            <person name="Roques C."/>
            <person name="Cabau C."/>
            <person name="Klopp C."/>
            <person name="Donnadieu C."/>
            <person name="Jouanno E."/>
            <person name="Lampietro C."/>
            <person name="Louis A."/>
            <person name="Herpin A."/>
            <person name="Echchiki A."/>
            <person name="Berthelot C."/>
            <person name="Parey E."/>
            <person name="Roest-Crollius H."/>
            <person name="Braasch I."/>
            <person name="Postlethwait J."/>
            <person name="Bobe J."/>
            <person name="Montfort J."/>
            <person name="Bouchez O."/>
            <person name="Begum T."/>
            <person name="Mejri S."/>
            <person name="Adams A."/>
            <person name="Chen W.-J."/>
            <person name="Guiguen Y."/>
        </authorList>
    </citation>
    <scope>NUCLEOTIDE SEQUENCE</scope>
    <source>
        <strain evidence="4">YG-15Mar2019-1</strain>
        <tissue evidence="4">Brain</tissue>
    </source>
</reference>
<feature type="domain" description="Ig-like" evidence="3">
    <location>
        <begin position="140"/>
        <end position="232"/>
    </location>
</feature>